<reference evidence="5 6" key="1">
    <citation type="submission" date="2015-09" db="EMBL/GenBank/DDBJ databases">
        <authorList>
            <consortium name="Pathogen Informatics"/>
        </authorList>
    </citation>
    <scope>NUCLEOTIDE SEQUENCE [LARGE SCALE GENOMIC DNA]</scope>
    <source>
        <strain evidence="5 6">2789STDY5834889</strain>
    </source>
</reference>
<evidence type="ECO:0000256" key="1">
    <source>
        <dbReference type="ARBA" id="ARBA00023015"/>
    </source>
</evidence>
<keyword evidence="1" id="KW-0805">Transcription regulation</keyword>
<evidence type="ECO:0000313" key="6">
    <source>
        <dbReference type="Proteomes" id="UP000078383"/>
    </source>
</evidence>
<dbReference type="Proteomes" id="UP000078383">
    <property type="component" value="Unassembled WGS sequence"/>
</dbReference>
<sequence length="91" mass="10438">MDALQDMKYKVPGDVSVMGCDNTLFSKVKKVSLTTIEHFVVHKGMDACDIIMKKISSRDWKYTEFEPVSIYHVEYEPQIVVRGTTSYAKTK</sequence>
<protein>
    <submittedName>
        <fullName evidence="5">DNA-binding transcriptional repressor PurR</fullName>
    </submittedName>
</protein>
<accession>A0A173VQ05</accession>
<keyword evidence="3" id="KW-0804">Transcription</keyword>
<dbReference type="SUPFAM" id="SSF53822">
    <property type="entry name" value="Periplasmic binding protein-like I"/>
    <property type="match status" value="1"/>
</dbReference>
<dbReference type="RefSeq" id="WP_055165953.1">
    <property type="nucleotide sequence ID" value="NZ_CZBX01000003.1"/>
</dbReference>
<dbReference type="InterPro" id="IPR046335">
    <property type="entry name" value="LacI/GalR-like_sensor"/>
</dbReference>
<gene>
    <name evidence="5" type="ORF">ERS852502_00728</name>
</gene>
<dbReference type="Pfam" id="PF13377">
    <property type="entry name" value="Peripla_BP_3"/>
    <property type="match status" value="1"/>
</dbReference>
<evidence type="ECO:0000259" key="4">
    <source>
        <dbReference type="Pfam" id="PF13377"/>
    </source>
</evidence>
<dbReference type="OrthoDB" id="9775106at2"/>
<dbReference type="EMBL" id="CZBX01000003">
    <property type="protein sequence ID" value="CUQ83569.1"/>
    <property type="molecule type" value="Genomic_DNA"/>
</dbReference>
<proteinExistence type="predicted"/>
<dbReference type="Gene3D" id="3.40.50.2300">
    <property type="match status" value="2"/>
</dbReference>
<evidence type="ECO:0000256" key="2">
    <source>
        <dbReference type="ARBA" id="ARBA00023125"/>
    </source>
</evidence>
<dbReference type="AlphaFoldDB" id="A0A173VQ05"/>
<dbReference type="InterPro" id="IPR028082">
    <property type="entry name" value="Peripla_BP_I"/>
</dbReference>
<feature type="domain" description="Transcriptional regulator LacI/GalR-like sensor" evidence="4">
    <location>
        <begin position="2"/>
        <end position="85"/>
    </location>
</feature>
<dbReference type="GO" id="GO:0003677">
    <property type="term" value="F:DNA binding"/>
    <property type="evidence" value="ECO:0007669"/>
    <property type="project" value="UniProtKB-KW"/>
</dbReference>
<evidence type="ECO:0000313" key="5">
    <source>
        <dbReference type="EMBL" id="CUQ83569.1"/>
    </source>
</evidence>
<organism evidence="5 6">
    <name type="scientific">[Ruminococcus] torques</name>
    <dbReference type="NCBI Taxonomy" id="33039"/>
    <lineage>
        <taxon>Bacteria</taxon>
        <taxon>Bacillati</taxon>
        <taxon>Bacillota</taxon>
        <taxon>Clostridia</taxon>
        <taxon>Lachnospirales</taxon>
        <taxon>Lachnospiraceae</taxon>
        <taxon>Mediterraneibacter</taxon>
    </lineage>
</organism>
<keyword evidence="2 5" id="KW-0238">DNA-binding</keyword>
<evidence type="ECO:0000256" key="3">
    <source>
        <dbReference type="ARBA" id="ARBA00023163"/>
    </source>
</evidence>
<name>A0A173VQ05_9FIRM</name>